<dbReference type="RefSeq" id="WP_306341134.1">
    <property type="nucleotide sequence ID" value="NZ_BHXC01000006.1"/>
</dbReference>
<comment type="caution">
    <text evidence="1">The sequence shown here is derived from an EMBL/GenBank/DDBJ whole genome shotgun (WGS) entry which is preliminary data.</text>
</comment>
<accession>A0A401QRR4</accession>
<gene>
    <name evidence="1" type="ORF">SALB_00765</name>
</gene>
<proteinExistence type="predicted"/>
<organism evidence="1 2">
    <name type="scientific">Streptomyces noursei</name>
    <name type="common">Streptomyces albulus</name>
    <dbReference type="NCBI Taxonomy" id="1971"/>
    <lineage>
        <taxon>Bacteria</taxon>
        <taxon>Bacillati</taxon>
        <taxon>Actinomycetota</taxon>
        <taxon>Actinomycetes</taxon>
        <taxon>Kitasatosporales</taxon>
        <taxon>Streptomycetaceae</taxon>
        <taxon>Streptomyces</taxon>
    </lineage>
</organism>
<dbReference type="AlphaFoldDB" id="A0A401QRR4"/>
<evidence type="ECO:0000313" key="1">
    <source>
        <dbReference type="EMBL" id="GCB88096.1"/>
    </source>
</evidence>
<protein>
    <submittedName>
        <fullName evidence="1">Uncharacterized protein</fullName>
    </submittedName>
</protein>
<dbReference type="EMBL" id="BHXC01000006">
    <property type="protein sequence ID" value="GCB88096.1"/>
    <property type="molecule type" value="Genomic_DNA"/>
</dbReference>
<name>A0A401QRR4_STRNR</name>
<reference evidence="1 2" key="1">
    <citation type="journal article" date="2019" name="Microbiol. Resour. Announc.">
        <title>Draft Genome Sequence of the Most Traditional epsilon-Poly-l-Lysine Producer, Streptomyces albulus NBRC14147.</title>
        <authorList>
            <person name="Yamanaka K."/>
            <person name="Hamano Y."/>
        </authorList>
    </citation>
    <scope>NUCLEOTIDE SEQUENCE [LARGE SCALE GENOMIC DNA]</scope>
    <source>
        <strain evidence="1 2">NBRC 14147</strain>
    </source>
</reference>
<dbReference type="Proteomes" id="UP000288351">
    <property type="component" value="Unassembled WGS sequence"/>
</dbReference>
<evidence type="ECO:0000313" key="2">
    <source>
        <dbReference type="Proteomes" id="UP000288351"/>
    </source>
</evidence>
<sequence length="82" mass="9337">MSTTPLYGQLALPASEMAVYSLNHLPYPEQLRWRAQRCSLHAAALQAADLAPAEWELFDPLLHAEHICTRLPHTPTRTPRHR</sequence>